<evidence type="ECO:0000313" key="3">
    <source>
        <dbReference type="EMBL" id="SVB34033.1"/>
    </source>
</evidence>
<feature type="domain" description="Transcriptional regulator DauR-like HTH" evidence="2">
    <location>
        <begin position="153"/>
        <end position="214"/>
    </location>
</feature>
<dbReference type="PANTHER" id="PTHR35568:SF1">
    <property type="entry name" value="TRANSCRIPTIONAL REGULATOR DAUR"/>
    <property type="match status" value="1"/>
</dbReference>
<feature type="domain" description="YheO-like" evidence="1">
    <location>
        <begin position="14"/>
        <end position="124"/>
    </location>
</feature>
<evidence type="ECO:0008006" key="4">
    <source>
        <dbReference type="Google" id="ProtNLM"/>
    </source>
</evidence>
<name>A0A382D8U4_9ZZZZ</name>
<reference evidence="3" key="1">
    <citation type="submission" date="2018-05" db="EMBL/GenBank/DDBJ databases">
        <authorList>
            <person name="Lanie J.A."/>
            <person name="Ng W.-L."/>
            <person name="Kazmierczak K.M."/>
            <person name="Andrzejewski T.M."/>
            <person name="Davidsen T.M."/>
            <person name="Wayne K.J."/>
            <person name="Tettelin H."/>
            <person name="Glass J.I."/>
            <person name="Rusch D."/>
            <person name="Podicherti R."/>
            <person name="Tsui H.-C.T."/>
            <person name="Winkler M.E."/>
        </authorList>
    </citation>
    <scope>NUCLEOTIDE SEQUENCE</scope>
</reference>
<proteinExistence type="predicted"/>
<dbReference type="Pfam" id="PF13309">
    <property type="entry name" value="HTH_22"/>
    <property type="match status" value="1"/>
</dbReference>
<evidence type="ECO:0000259" key="2">
    <source>
        <dbReference type="Pfam" id="PF13309"/>
    </source>
</evidence>
<gene>
    <name evidence="3" type="ORF">METZ01_LOCUS186887</name>
</gene>
<dbReference type="PANTHER" id="PTHR35568">
    <property type="entry name" value="TRANSCRIPTIONAL REGULATOR DAUR"/>
    <property type="match status" value="1"/>
</dbReference>
<dbReference type="InterPro" id="IPR039446">
    <property type="entry name" value="DauR-like"/>
</dbReference>
<organism evidence="3">
    <name type="scientific">marine metagenome</name>
    <dbReference type="NCBI Taxonomy" id="408172"/>
    <lineage>
        <taxon>unclassified sequences</taxon>
        <taxon>metagenomes</taxon>
        <taxon>ecological metagenomes</taxon>
    </lineage>
</organism>
<dbReference type="Pfam" id="PF08348">
    <property type="entry name" value="PAS_6"/>
    <property type="match status" value="1"/>
</dbReference>
<dbReference type="AlphaFoldDB" id="A0A382D8U4"/>
<evidence type="ECO:0000259" key="1">
    <source>
        <dbReference type="Pfam" id="PF08348"/>
    </source>
</evidence>
<dbReference type="EMBL" id="UINC01037875">
    <property type="protein sequence ID" value="SVB34033.1"/>
    <property type="molecule type" value="Genomic_DNA"/>
</dbReference>
<accession>A0A382D8U4</accession>
<dbReference type="InterPro" id="IPR013559">
    <property type="entry name" value="YheO"/>
</dbReference>
<sequence length="216" mass="24772">MANKINRSQNREILEHYIKAGEVIAEMFAPNLEVIIHDLQTPEHSIIAIFNNHITGRKIGDGTSDIGYKKLEDELPDKIVNYNNQSPSGSDLKSSSLTIRNRDDEIIGSMGLNFDLSSFVNIKEFLEMFTETFTLDKLPKREEFFMWSVKDEIQQALNKYIASHHLQGKVLNRKDKLNVVAYMKKEGHINKKGAISILSEMLAITRPTLYKYIKEV</sequence>
<dbReference type="InterPro" id="IPR039445">
    <property type="entry name" value="DauR-like_HTH"/>
</dbReference>
<protein>
    <recommendedName>
        <fullName evidence="4">YheO-like domain-containing protein</fullName>
    </recommendedName>
</protein>